<evidence type="ECO:0000313" key="5">
    <source>
        <dbReference type="EMBL" id="RJL16373.1"/>
    </source>
</evidence>
<accession>A0A419A7E5</accession>
<gene>
    <name evidence="5" type="ORF">D3P05_10090</name>
</gene>
<dbReference type="Proteomes" id="UP000283587">
    <property type="component" value="Unassembled WGS sequence"/>
</dbReference>
<dbReference type="GO" id="GO:0005829">
    <property type="term" value="C:cytosol"/>
    <property type="evidence" value="ECO:0007669"/>
    <property type="project" value="TreeGrafter"/>
</dbReference>
<name>A0A419A7E5_9RHOB</name>
<dbReference type="GO" id="GO:0004764">
    <property type="term" value="F:shikimate 3-dehydrogenase (NADP+) activity"/>
    <property type="evidence" value="ECO:0007669"/>
    <property type="project" value="UniProtKB-EC"/>
</dbReference>
<dbReference type="Gene3D" id="3.40.50.10860">
    <property type="entry name" value="Leucine Dehydrogenase, chain A, domain 1"/>
    <property type="match status" value="1"/>
</dbReference>
<dbReference type="SUPFAM" id="SSF53223">
    <property type="entry name" value="Aminoacid dehydrogenase-like, N-terminal domain"/>
    <property type="match status" value="1"/>
</dbReference>
<comment type="pathway">
    <text evidence="1">Metabolic intermediate biosynthesis; chorismate biosynthesis; chorismate from D-erythrose 4-phosphate and phosphoenolpyruvate: step 4/7.</text>
</comment>
<dbReference type="Gene3D" id="3.40.50.720">
    <property type="entry name" value="NAD(P)-binding Rossmann-like Domain"/>
    <property type="match status" value="1"/>
</dbReference>
<dbReference type="PANTHER" id="PTHR21089">
    <property type="entry name" value="SHIKIMATE DEHYDROGENASE"/>
    <property type="match status" value="1"/>
</dbReference>
<evidence type="ECO:0000256" key="2">
    <source>
        <dbReference type="ARBA" id="ARBA00023002"/>
    </source>
</evidence>
<dbReference type="NCBIfam" id="NF009201">
    <property type="entry name" value="PRK12549.1"/>
    <property type="match status" value="1"/>
</dbReference>
<comment type="caution">
    <text evidence="5">The sequence shown here is derived from an EMBL/GenBank/DDBJ whole genome shotgun (WGS) entry which is preliminary data.</text>
</comment>
<keyword evidence="3" id="KW-0057">Aromatic amino acid biosynthesis</keyword>
<keyword evidence="2 5" id="KW-0560">Oxidoreductase</keyword>
<evidence type="ECO:0000259" key="4">
    <source>
        <dbReference type="Pfam" id="PF08501"/>
    </source>
</evidence>
<dbReference type="GO" id="GO:0050661">
    <property type="term" value="F:NADP binding"/>
    <property type="evidence" value="ECO:0007669"/>
    <property type="project" value="TreeGrafter"/>
</dbReference>
<dbReference type="SUPFAM" id="SSF51735">
    <property type="entry name" value="NAD(P)-binding Rossmann-fold domains"/>
    <property type="match status" value="1"/>
</dbReference>
<feature type="domain" description="Shikimate dehydrogenase substrate binding N-terminal" evidence="4">
    <location>
        <begin position="14"/>
        <end position="98"/>
    </location>
</feature>
<dbReference type="InterPro" id="IPR046346">
    <property type="entry name" value="Aminoacid_DH-like_N_sf"/>
</dbReference>
<reference evidence="6" key="1">
    <citation type="submission" date="2018-09" db="EMBL/GenBank/DDBJ databases">
        <title>Paracoccus onubensis nov. sp. a moderate halophilic bacterium isolated from Gruta de las Maravillas (Aracena, Spain).</title>
        <authorList>
            <person name="Jurado V."/>
            <person name="Gutierrez-Patricio S."/>
            <person name="Gonzalez-Pimentel J.L."/>
            <person name="Miller A.Z."/>
            <person name="Laiz L."/>
            <person name="Saiz-Jimenez C."/>
        </authorList>
    </citation>
    <scope>NUCLEOTIDE SEQUENCE [LARGE SCALE GENOMIC DNA]</scope>
    <source>
        <strain evidence="6">DSM 26381</strain>
    </source>
</reference>
<protein>
    <submittedName>
        <fullName evidence="5">Shikimate dehydrogenase</fullName>
        <ecNumber evidence="5">1.1.1.25</ecNumber>
    </submittedName>
</protein>
<dbReference type="InterPro" id="IPR013708">
    <property type="entry name" value="Shikimate_DH-bd_N"/>
</dbReference>
<dbReference type="PANTHER" id="PTHR21089:SF1">
    <property type="entry name" value="BIFUNCTIONAL 3-DEHYDROQUINATE DEHYDRATASE_SHIKIMATE DEHYDROGENASE, CHLOROPLASTIC"/>
    <property type="match status" value="1"/>
</dbReference>
<sequence length="282" mass="29841">MTTPTGADVVRLGLIGDNIAASQSPRLHELAGRLTGIEVAYELLIPHQRGQDFQQVFDAARAEGLRGLNITYPYKERVVPLVEIPDPRVAALGACNTVLFTEKGPQGHNTDWSGFVAAYRRVMGDAAPGVVCMVGAGGVGKAVAFGLLALGMTELRLVERDLPKAEALAQALRRADPALKVSTTAEVAAGAAGTSGLINCTPVGMVGHEGTPVPADLMAGAAWAFDAVYTPVDTRFLKDAEAAGLRIISGYELYFYQGLHAYELFHGRPISETLLRDALMGL</sequence>
<dbReference type="Pfam" id="PF08501">
    <property type="entry name" value="Shikimate_dh_N"/>
    <property type="match status" value="1"/>
</dbReference>
<dbReference type="CDD" id="cd01065">
    <property type="entry name" value="NAD_bind_Shikimate_DH"/>
    <property type="match status" value="1"/>
</dbReference>
<proteinExistence type="predicted"/>
<evidence type="ECO:0000256" key="1">
    <source>
        <dbReference type="ARBA" id="ARBA00004871"/>
    </source>
</evidence>
<dbReference type="InterPro" id="IPR036291">
    <property type="entry name" value="NAD(P)-bd_dom_sf"/>
</dbReference>
<dbReference type="GO" id="GO:0009073">
    <property type="term" value="P:aromatic amino acid family biosynthetic process"/>
    <property type="evidence" value="ECO:0007669"/>
    <property type="project" value="UniProtKB-KW"/>
</dbReference>
<dbReference type="GO" id="GO:0009423">
    <property type="term" value="P:chorismate biosynthetic process"/>
    <property type="evidence" value="ECO:0007669"/>
    <property type="project" value="TreeGrafter"/>
</dbReference>
<dbReference type="AlphaFoldDB" id="A0A419A7E5"/>
<organism evidence="5 6">
    <name type="scientific">Paracoccus siganidrum</name>
    <dbReference type="NCBI Taxonomy" id="1276757"/>
    <lineage>
        <taxon>Bacteria</taxon>
        <taxon>Pseudomonadati</taxon>
        <taxon>Pseudomonadota</taxon>
        <taxon>Alphaproteobacteria</taxon>
        <taxon>Rhodobacterales</taxon>
        <taxon>Paracoccaceae</taxon>
        <taxon>Paracoccus</taxon>
    </lineage>
</organism>
<evidence type="ECO:0000313" key="6">
    <source>
        <dbReference type="Proteomes" id="UP000283587"/>
    </source>
</evidence>
<keyword evidence="6" id="KW-1185">Reference proteome</keyword>
<dbReference type="GO" id="GO:0019632">
    <property type="term" value="P:shikimate metabolic process"/>
    <property type="evidence" value="ECO:0007669"/>
    <property type="project" value="TreeGrafter"/>
</dbReference>
<dbReference type="OrthoDB" id="9792692at2"/>
<dbReference type="EMBL" id="QZEW01000036">
    <property type="protein sequence ID" value="RJL16373.1"/>
    <property type="molecule type" value="Genomic_DNA"/>
</dbReference>
<evidence type="ECO:0000256" key="3">
    <source>
        <dbReference type="ARBA" id="ARBA00023141"/>
    </source>
</evidence>
<keyword evidence="3" id="KW-0028">Amino-acid biosynthesis</keyword>
<dbReference type="EC" id="1.1.1.25" evidence="5"/>
<dbReference type="RefSeq" id="WP_119898070.1">
    <property type="nucleotide sequence ID" value="NZ_QNRC01000003.1"/>
</dbReference>
<dbReference type="InterPro" id="IPR022893">
    <property type="entry name" value="Shikimate_DH_fam"/>
</dbReference>